<evidence type="ECO:0000313" key="2">
    <source>
        <dbReference type="Proteomes" id="UP000290540"/>
    </source>
</evidence>
<protein>
    <submittedName>
        <fullName evidence="1">Uncharacterized protein</fullName>
    </submittedName>
</protein>
<dbReference type="EMBL" id="MQTW01000036">
    <property type="protein sequence ID" value="RYC90975.1"/>
    <property type="molecule type" value="Genomic_DNA"/>
</dbReference>
<accession>A0A4Q2VW35</accession>
<dbReference type="Proteomes" id="UP000290540">
    <property type="component" value="Unassembled WGS sequence"/>
</dbReference>
<reference evidence="1 2" key="1">
    <citation type="submission" date="2016-12" db="EMBL/GenBank/DDBJ databases">
        <title>Draft genome sequence of Fusarium oxysporum causing rot on Narcissus.</title>
        <authorList>
            <person name="Armitage A.D."/>
            <person name="Taylor A."/>
            <person name="Clarkson J.P."/>
            <person name="Harrison R.J."/>
            <person name="Jackson A.C."/>
        </authorList>
    </citation>
    <scope>NUCLEOTIDE SEQUENCE [LARGE SCALE GENOMIC DNA]</scope>
    <source>
        <strain evidence="1 2">N139</strain>
    </source>
</reference>
<organism evidence="1 2">
    <name type="scientific">Fusarium oxysporum f. sp. narcissi</name>
    <dbReference type="NCBI Taxonomy" id="451672"/>
    <lineage>
        <taxon>Eukaryota</taxon>
        <taxon>Fungi</taxon>
        <taxon>Dikarya</taxon>
        <taxon>Ascomycota</taxon>
        <taxon>Pezizomycotina</taxon>
        <taxon>Sordariomycetes</taxon>
        <taxon>Hypocreomycetidae</taxon>
        <taxon>Hypocreales</taxon>
        <taxon>Nectriaceae</taxon>
        <taxon>Fusarium</taxon>
        <taxon>Fusarium oxysporum species complex</taxon>
    </lineage>
</organism>
<gene>
    <name evidence="1" type="ORF">BFJ63_vAg6319</name>
</gene>
<evidence type="ECO:0000313" key="1">
    <source>
        <dbReference type="EMBL" id="RYC90975.1"/>
    </source>
</evidence>
<feature type="non-terminal residue" evidence="1">
    <location>
        <position position="70"/>
    </location>
</feature>
<sequence>MPPVEKDPNANGKLSDDEAVIDKAKKEYNKLKSKFNLGRIIPNVILPALVGAAVWARQPCCYDAQSCRVY</sequence>
<dbReference type="AlphaFoldDB" id="A0A4Q2VW35"/>
<comment type="caution">
    <text evidence="1">The sequence shown here is derived from an EMBL/GenBank/DDBJ whole genome shotgun (WGS) entry which is preliminary data.</text>
</comment>
<proteinExistence type="predicted"/>
<name>A0A4Q2VW35_FUSOX</name>